<dbReference type="GO" id="GO:0030490">
    <property type="term" value="P:maturation of SSU-rRNA"/>
    <property type="evidence" value="ECO:0007669"/>
    <property type="project" value="TreeGrafter"/>
</dbReference>
<keyword evidence="4" id="KW-0698">rRNA processing</keyword>
<evidence type="ECO:0000256" key="7">
    <source>
        <dbReference type="SAM" id="MobiDB-lite"/>
    </source>
</evidence>
<keyword evidence="3" id="KW-0690">Ribosome biogenesis</keyword>
<dbReference type="PANTHER" id="PTHR23183">
    <property type="entry name" value="NOP14"/>
    <property type="match status" value="1"/>
</dbReference>
<keyword evidence="5" id="KW-0539">Nucleus</keyword>
<evidence type="ECO:0000256" key="5">
    <source>
        <dbReference type="ARBA" id="ARBA00023242"/>
    </source>
</evidence>
<evidence type="ECO:0000256" key="4">
    <source>
        <dbReference type="ARBA" id="ARBA00022552"/>
    </source>
</evidence>
<feature type="compositionally biased region" description="Basic and acidic residues" evidence="7">
    <location>
        <begin position="880"/>
        <end position="892"/>
    </location>
</feature>
<comment type="similarity">
    <text evidence="2">Belongs to the NOP14 family.</text>
</comment>
<protein>
    <submittedName>
        <fullName evidence="8">Nucleolar protein 14</fullName>
    </submittedName>
</protein>
<dbReference type="InterPro" id="IPR007276">
    <property type="entry name" value="Nop14"/>
</dbReference>
<dbReference type="PANTHER" id="PTHR23183:SF0">
    <property type="entry name" value="NUCLEOLAR PROTEIN 14"/>
    <property type="match status" value="1"/>
</dbReference>
<feature type="compositionally biased region" description="Acidic residues" evidence="7">
    <location>
        <begin position="386"/>
        <end position="429"/>
    </location>
</feature>
<sequence length="953" mass="107745">MAKGSQLSQLKAALSNAGVTGKPQNGKKKKRPSGAPEKDKAKRAAQLDEIHRRLNPFDVKVTKLKHDVGGRKIKGVTGKPSQSNQAGLEQRKKTLLKEWEEKGRAGGIIDRRFGENDPSMGLEERMLERFTRERQRASKGVSFNLEDDDELTHYGQSLSKLDDFDDVGLGIEEDEEQTGQVNGDVVRKTHFKGFSDDEEEEDEDPERKKSKAEVMAEVMAKSKEHKLRRQMEREDEDNVRHELDQQFDSLRALIYAPDPSASGSNSIPLGSAPKPTEIVPQDPDYDQRVRELAFDARAKPKDRTKTEEEVALAEKEALEKAELARRKRMLGLEESDSEAEDGRSRKRQKRERGGDDLEDDFDDGQRWDGIGAGLEEHGGLVASKGEEEDSEEEEEDRGSGSEQDEEDEDEDDDDDDDDNHDDEDVDEAVEGDHEDLTSARKPQKRKSKAPDKELPFTFPCPATHDELLEILEDVEDKHVATVIQRIRTLHHTSLAPDNKFKLQALTSVLIEHILYISSPPEPRLDLVSVLLPHVFALIEAYPIQAAQSFVEKLSLMHKNLRRGLSHGALDLQSKTWPGLPELTLLRIIGVAWPTSDLNHAVVSPTRVLMGAYLGLGRVRSLTDIASGLFLCTLFLQFEELSRRFVPEAVNFAINSVLHLAPHGYADVAALPGVFPAPDFRSELCRELSLDGKKPQKDIPKADLVALLTAETPTEQGKAQLLVLAVDLLGRFADMYKGLDAFIEVYDPLLEILLHVRDQSGTGSIRARFTTVTDTITRLLKFSREARQPLFLQAHKPIPIPTYIPKFEMSKSSYMRRQDPDHERNEASKLRAKYKQERKGAIRELRKDARFLAGVEQRKQTEQSRAYNEKLKQVHGSIQTERAEEKAMEREKGGNSRPSIRILVIIPITFGLVDLYQPPWTLDLNRLHPRLDIDFHYLASYLHFRLEGSDMLYV</sequence>
<feature type="compositionally biased region" description="Basic and acidic residues" evidence="7">
    <location>
        <begin position="36"/>
        <end position="48"/>
    </location>
</feature>
<organism evidence="8 9">
    <name type="scientific">Mycena pura</name>
    <dbReference type="NCBI Taxonomy" id="153505"/>
    <lineage>
        <taxon>Eukaryota</taxon>
        <taxon>Fungi</taxon>
        <taxon>Dikarya</taxon>
        <taxon>Basidiomycota</taxon>
        <taxon>Agaricomycotina</taxon>
        <taxon>Agaricomycetes</taxon>
        <taxon>Agaricomycetidae</taxon>
        <taxon>Agaricales</taxon>
        <taxon>Marasmiineae</taxon>
        <taxon>Mycenaceae</taxon>
        <taxon>Mycena</taxon>
    </lineage>
</organism>
<gene>
    <name evidence="8" type="ORF">GGX14DRAFT_700899</name>
</gene>
<feature type="region of interest" description="Disordered" evidence="7">
    <location>
        <begin position="70"/>
        <end position="91"/>
    </location>
</feature>
<name>A0AAD6UXI3_9AGAR</name>
<comment type="caution">
    <text evidence="8">The sequence shown here is derived from an EMBL/GenBank/DDBJ whole genome shotgun (WGS) entry which is preliminary data.</text>
</comment>
<dbReference type="AlphaFoldDB" id="A0AAD6UXI3"/>
<evidence type="ECO:0000256" key="1">
    <source>
        <dbReference type="ARBA" id="ARBA00004604"/>
    </source>
</evidence>
<comment type="subcellular location">
    <subcellularLocation>
        <location evidence="1">Nucleus</location>
        <location evidence="1">Nucleolus</location>
    </subcellularLocation>
</comment>
<feature type="region of interest" description="Disordered" evidence="7">
    <location>
        <begin position="256"/>
        <end position="458"/>
    </location>
</feature>
<dbReference type="GO" id="GO:0030692">
    <property type="term" value="C:Noc4p-Nop14p complex"/>
    <property type="evidence" value="ECO:0007669"/>
    <property type="project" value="TreeGrafter"/>
</dbReference>
<keyword evidence="9" id="KW-1185">Reference proteome</keyword>
<evidence type="ECO:0000256" key="2">
    <source>
        <dbReference type="ARBA" id="ARBA00007466"/>
    </source>
</evidence>
<comment type="function">
    <text evidence="6">Involved in nucleolar processing of pre-18S ribosomal RNA. Has a role in the nuclear export of 40S pre-ribosomal subunit to the cytoplasm.</text>
</comment>
<evidence type="ECO:0000256" key="3">
    <source>
        <dbReference type="ARBA" id="ARBA00022517"/>
    </source>
</evidence>
<feature type="compositionally biased region" description="Basic and acidic residues" evidence="7">
    <location>
        <begin position="285"/>
        <end position="324"/>
    </location>
</feature>
<feature type="region of interest" description="Disordered" evidence="7">
    <location>
        <begin position="871"/>
        <end position="892"/>
    </location>
</feature>
<feature type="region of interest" description="Disordered" evidence="7">
    <location>
        <begin position="174"/>
        <end position="240"/>
    </location>
</feature>
<dbReference type="GO" id="GO:0032040">
    <property type="term" value="C:small-subunit processome"/>
    <property type="evidence" value="ECO:0007669"/>
    <property type="project" value="InterPro"/>
</dbReference>
<reference evidence="8" key="1">
    <citation type="submission" date="2023-03" db="EMBL/GenBank/DDBJ databases">
        <title>Massive genome expansion in bonnet fungi (Mycena s.s.) driven by repeated elements and novel gene families across ecological guilds.</title>
        <authorList>
            <consortium name="Lawrence Berkeley National Laboratory"/>
            <person name="Harder C.B."/>
            <person name="Miyauchi S."/>
            <person name="Viragh M."/>
            <person name="Kuo A."/>
            <person name="Thoen E."/>
            <person name="Andreopoulos B."/>
            <person name="Lu D."/>
            <person name="Skrede I."/>
            <person name="Drula E."/>
            <person name="Henrissat B."/>
            <person name="Morin E."/>
            <person name="Kohler A."/>
            <person name="Barry K."/>
            <person name="LaButti K."/>
            <person name="Morin E."/>
            <person name="Salamov A."/>
            <person name="Lipzen A."/>
            <person name="Mereny Z."/>
            <person name="Hegedus B."/>
            <person name="Baldrian P."/>
            <person name="Stursova M."/>
            <person name="Weitz H."/>
            <person name="Taylor A."/>
            <person name="Grigoriev I.V."/>
            <person name="Nagy L.G."/>
            <person name="Martin F."/>
            <person name="Kauserud H."/>
        </authorList>
    </citation>
    <scope>NUCLEOTIDE SEQUENCE</scope>
    <source>
        <strain evidence="8">9144</strain>
    </source>
</reference>
<dbReference type="Proteomes" id="UP001219525">
    <property type="component" value="Unassembled WGS sequence"/>
</dbReference>
<evidence type="ECO:0000313" key="9">
    <source>
        <dbReference type="Proteomes" id="UP001219525"/>
    </source>
</evidence>
<dbReference type="EMBL" id="JARJCW010000097">
    <property type="protein sequence ID" value="KAJ7194570.1"/>
    <property type="molecule type" value="Genomic_DNA"/>
</dbReference>
<evidence type="ECO:0000313" key="8">
    <source>
        <dbReference type="EMBL" id="KAJ7194570.1"/>
    </source>
</evidence>
<dbReference type="Pfam" id="PF04147">
    <property type="entry name" value="Nop14"/>
    <property type="match status" value="1"/>
</dbReference>
<accession>A0AAD6UXI3</accession>
<feature type="region of interest" description="Disordered" evidence="7">
    <location>
        <begin position="1"/>
        <end position="48"/>
    </location>
</feature>
<proteinExistence type="inferred from homology"/>
<evidence type="ECO:0000256" key="6">
    <source>
        <dbReference type="ARBA" id="ARBA00024695"/>
    </source>
</evidence>
<feature type="compositionally biased region" description="Basic and acidic residues" evidence="7">
    <location>
        <begin position="205"/>
        <end position="214"/>
    </location>
</feature>